<comment type="similarity">
    <text evidence="2">Belongs to the TDE1 family.</text>
</comment>
<evidence type="ECO:0008006" key="9">
    <source>
        <dbReference type="Google" id="ProtNLM"/>
    </source>
</evidence>
<dbReference type="EMBL" id="DS469600">
    <property type="protein sequence ID" value="EDO39817.1"/>
    <property type="molecule type" value="Genomic_DNA"/>
</dbReference>
<evidence type="ECO:0000256" key="6">
    <source>
        <dbReference type="SAM" id="Phobius"/>
    </source>
</evidence>
<evidence type="ECO:0000313" key="7">
    <source>
        <dbReference type="EMBL" id="EDO39817.1"/>
    </source>
</evidence>
<feature type="transmembrane region" description="Helical" evidence="6">
    <location>
        <begin position="211"/>
        <end position="229"/>
    </location>
</feature>
<name>A7S8Z8_NEMVE</name>
<dbReference type="Pfam" id="PF03348">
    <property type="entry name" value="Serinc"/>
    <property type="match status" value="1"/>
</dbReference>
<dbReference type="InterPro" id="IPR005016">
    <property type="entry name" value="TDE1/TMS"/>
</dbReference>
<dbReference type="OMA" id="SIMMINI"/>
<organism evidence="7 8">
    <name type="scientific">Nematostella vectensis</name>
    <name type="common">Starlet sea anemone</name>
    <dbReference type="NCBI Taxonomy" id="45351"/>
    <lineage>
        <taxon>Eukaryota</taxon>
        <taxon>Metazoa</taxon>
        <taxon>Cnidaria</taxon>
        <taxon>Anthozoa</taxon>
        <taxon>Hexacorallia</taxon>
        <taxon>Actiniaria</taxon>
        <taxon>Edwardsiidae</taxon>
        <taxon>Nematostella</taxon>
    </lineage>
</organism>
<feature type="transmembrane region" description="Helical" evidence="6">
    <location>
        <begin position="236"/>
        <end position="256"/>
    </location>
</feature>
<dbReference type="GO" id="GO:0016020">
    <property type="term" value="C:membrane"/>
    <property type="evidence" value="ECO:0000318"/>
    <property type="project" value="GO_Central"/>
</dbReference>
<dbReference type="Proteomes" id="UP000001593">
    <property type="component" value="Unassembled WGS sequence"/>
</dbReference>
<dbReference type="InParanoid" id="A7S8Z8"/>
<dbReference type="PhylomeDB" id="A7S8Z8"/>
<comment type="subcellular location">
    <subcellularLocation>
        <location evidence="1">Membrane</location>
        <topology evidence="1">Multi-pass membrane protein</topology>
    </subcellularLocation>
</comment>
<evidence type="ECO:0000256" key="3">
    <source>
        <dbReference type="ARBA" id="ARBA00022692"/>
    </source>
</evidence>
<evidence type="ECO:0000256" key="5">
    <source>
        <dbReference type="ARBA" id="ARBA00023136"/>
    </source>
</evidence>
<dbReference type="HOGENOM" id="CLU_029574_5_1_1"/>
<sequence length="265" mass="29857">MDLQLCAVYTSVSKPTSGKVIYLLFLMTGTLVSTFMFFPDLRNFFVVHSQFCDKDLSLEKCDLLVGHILLYRIYFGMFVFFLFMAVVNCQASFCMGYSALLENGLWFLKWNLFCLSVLLSLLLPEGEIGNILMHTGWFSTIIVMFMEVLLIIDFAKNSNFAWVFKMDKSVHSNTWYFGLVIASSLLYTISLGFAVYFYVLYTSSPGCQVHAVFVTTVLILCLVAALLSLHPRIGKAGVLQSAIVTLYAVYLIWSSLLHSPSCNPA</sequence>
<dbReference type="PANTHER" id="PTHR10383">
    <property type="entry name" value="SERINE INCORPORATOR"/>
    <property type="match status" value="1"/>
</dbReference>
<reference evidence="7 8" key="1">
    <citation type="journal article" date="2007" name="Science">
        <title>Sea anemone genome reveals ancestral eumetazoan gene repertoire and genomic organization.</title>
        <authorList>
            <person name="Putnam N.H."/>
            <person name="Srivastava M."/>
            <person name="Hellsten U."/>
            <person name="Dirks B."/>
            <person name="Chapman J."/>
            <person name="Salamov A."/>
            <person name="Terry A."/>
            <person name="Shapiro H."/>
            <person name="Lindquist E."/>
            <person name="Kapitonov V.V."/>
            <person name="Jurka J."/>
            <person name="Genikhovich G."/>
            <person name="Grigoriev I.V."/>
            <person name="Lucas S.M."/>
            <person name="Steele R.E."/>
            <person name="Finnerty J.R."/>
            <person name="Technau U."/>
            <person name="Martindale M.Q."/>
            <person name="Rokhsar D.S."/>
        </authorList>
    </citation>
    <scope>NUCLEOTIDE SEQUENCE [LARGE SCALE GENOMIC DNA]</scope>
    <source>
        <strain evidence="8">CH2 X CH6</strain>
    </source>
</reference>
<dbReference type="KEGG" id="nve:5511514"/>
<evidence type="ECO:0000256" key="1">
    <source>
        <dbReference type="ARBA" id="ARBA00004141"/>
    </source>
</evidence>
<keyword evidence="8" id="KW-1185">Reference proteome</keyword>
<feature type="transmembrane region" description="Helical" evidence="6">
    <location>
        <begin position="175"/>
        <end position="199"/>
    </location>
</feature>
<feature type="transmembrane region" description="Helical" evidence="6">
    <location>
        <begin position="20"/>
        <end position="38"/>
    </location>
</feature>
<keyword evidence="4 6" id="KW-1133">Transmembrane helix</keyword>
<keyword evidence="5 6" id="KW-0472">Membrane</keyword>
<dbReference type="AlphaFoldDB" id="A7S8Z8"/>
<dbReference type="PANTHER" id="PTHR10383:SF9">
    <property type="entry name" value="SERINE INCORPORATOR, ISOFORM F"/>
    <property type="match status" value="1"/>
</dbReference>
<proteinExistence type="inferred from homology"/>
<gene>
    <name evidence="7" type="ORF">NEMVEDRAFT_v1g109332</name>
</gene>
<feature type="non-terminal residue" evidence="7">
    <location>
        <position position="265"/>
    </location>
</feature>
<keyword evidence="3 6" id="KW-0812">Transmembrane</keyword>
<evidence type="ECO:0000313" key="8">
    <source>
        <dbReference type="Proteomes" id="UP000001593"/>
    </source>
</evidence>
<feature type="transmembrane region" description="Helical" evidence="6">
    <location>
        <begin position="73"/>
        <end position="93"/>
    </location>
</feature>
<feature type="transmembrane region" description="Helical" evidence="6">
    <location>
        <begin position="105"/>
        <end position="123"/>
    </location>
</feature>
<evidence type="ECO:0000256" key="4">
    <source>
        <dbReference type="ARBA" id="ARBA00022989"/>
    </source>
</evidence>
<evidence type="ECO:0000256" key="2">
    <source>
        <dbReference type="ARBA" id="ARBA00006665"/>
    </source>
</evidence>
<accession>A7S8Z8</accession>
<dbReference type="eggNOG" id="KOG2592">
    <property type="taxonomic scope" value="Eukaryota"/>
</dbReference>
<protein>
    <recommendedName>
        <fullName evidence="9">Serine incorporator</fullName>
    </recommendedName>
</protein>
<feature type="transmembrane region" description="Helical" evidence="6">
    <location>
        <begin position="135"/>
        <end position="155"/>
    </location>
</feature>